<keyword evidence="4" id="KW-0560">Oxidoreductase</keyword>
<proteinExistence type="inferred from homology"/>
<dbReference type="EMBL" id="CAXLJM020000027">
    <property type="protein sequence ID" value="CAL8095205.1"/>
    <property type="molecule type" value="Genomic_DNA"/>
</dbReference>
<evidence type="ECO:0000256" key="5">
    <source>
        <dbReference type="ARBA" id="ARBA00023004"/>
    </source>
</evidence>
<evidence type="ECO:0000256" key="1">
    <source>
        <dbReference type="ARBA" id="ARBA00001954"/>
    </source>
</evidence>
<dbReference type="Pfam" id="PF03055">
    <property type="entry name" value="RPE65"/>
    <property type="match status" value="1"/>
</dbReference>
<keyword evidence="3" id="KW-0479">Metal-binding</keyword>
<reference evidence="6 7" key="1">
    <citation type="submission" date="2024-08" db="EMBL/GenBank/DDBJ databases">
        <authorList>
            <person name="Cucini C."/>
            <person name="Frati F."/>
        </authorList>
    </citation>
    <scope>NUCLEOTIDE SEQUENCE [LARGE SCALE GENOMIC DNA]</scope>
</reference>
<dbReference type="InterPro" id="IPR004294">
    <property type="entry name" value="Carotenoid_Oase"/>
</dbReference>
<gene>
    <name evidence="6" type="ORF">ODALV1_LOCUS9002</name>
</gene>
<keyword evidence="5" id="KW-0408">Iron</keyword>
<evidence type="ECO:0000256" key="4">
    <source>
        <dbReference type="ARBA" id="ARBA00023002"/>
    </source>
</evidence>
<dbReference type="PANTHER" id="PTHR10543:SF24">
    <property type="entry name" value="CAROTENOID ISOMEROOXYGENASE"/>
    <property type="match status" value="1"/>
</dbReference>
<dbReference type="Proteomes" id="UP001642540">
    <property type="component" value="Unassembled WGS sequence"/>
</dbReference>
<dbReference type="PANTHER" id="PTHR10543">
    <property type="entry name" value="BETA-CAROTENE DIOXYGENASE"/>
    <property type="match status" value="1"/>
</dbReference>
<sequence length="525" mass="59465">MPQRDLQRLYDNCGESKKPEEVIIEGKVPDWVNGTYLKVGPGKYHFDEFSMRHFIDGYSSVAKFEIKNGSKVIFQKKYLETDVLKRANAAQKAVVCEYGTPAQQDPTKGFLSRCIPTLIPEMSDNHNMAMYNLGTNLCVAGESCFFRELDYKTLQLGAKFDTNKCYGLNFTCPHPITDEDGTTYTIGSSFITGLKYNFVKIPAMTGKPTTKEVLKKSKIFATISSQVTSMLSMHHSFGLTKNYIVFIEQPYVLNVTKILGGVLTKGQCFFDWLEWRPELRNKFYLIEKETGKVVKTEVVSQEPFMFLHMSNCYEENNNIVVDLVRFDNGDFFDANFIRKILSDRHQMETEFASVERFVIPLVDNVNSVQEGKELVALNYTTASAVRRGKQIVLSPEVFSRKGLELPFINKTFIGKKYRYVYATGNTAPPGFYENTLVKLDLEAKTTKMWQGGPCTFPGEPYFIRNPNSNEEDEDAGVVICAVLDTATKSNDHLLFLDAKTFEAIGKATFKETIPFVIHGTFIPSS</sequence>
<name>A0ABP1QA72_9HEXA</name>
<comment type="caution">
    <text evidence="6">The sequence shown here is derived from an EMBL/GenBank/DDBJ whole genome shotgun (WGS) entry which is preliminary data.</text>
</comment>
<evidence type="ECO:0000256" key="3">
    <source>
        <dbReference type="ARBA" id="ARBA00022723"/>
    </source>
</evidence>
<evidence type="ECO:0000256" key="2">
    <source>
        <dbReference type="ARBA" id="ARBA00006787"/>
    </source>
</evidence>
<evidence type="ECO:0000313" key="6">
    <source>
        <dbReference type="EMBL" id="CAL8095205.1"/>
    </source>
</evidence>
<keyword evidence="7" id="KW-1185">Reference proteome</keyword>
<protein>
    <submittedName>
        <fullName evidence="6">Uncharacterized protein</fullName>
    </submittedName>
</protein>
<evidence type="ECO:0000313" key="7">
    <source>
        <dbReference type="Proteomes" id="UP001642540"/>
    </source>
</evidence>
<accession>A0ABP1QA72</accession>
<organism evidence="6 7">
    <name type="scientific">Orchesella dallaii</name>
    <dbReference type="NCBI Taxonomy" id="48710"/>
    <lineage>
        <taxon>Eukaryota</taxon>
        <taxon>Metazoa</taxon>
        <taxon>Ecdysozoa</taxon>
        <taxon>Arthropoda</taxon>
        <taxon>Hexapoda</taxon>
        <taxon>Collembola</taxon>
        <taxon>Entomobryomorpha</taxon>
        <taxon>Entomobryoidea</taxon>
        <taxon>Orchesellidae</taxon>
        <taxon>Orchesellinae</taxon>
        <taxon>Orchesella</taxon>
    </lineage>
</organism>
<comment type="cofactor">
    <cofactor evidence="1">
        <name>Fe(2+)</name>
        <dbReference type="ChEBI" id="CHEBI:29033"/>
    </cofactor>
</comment>
<comment type="similarity">
    <text evidence="2">Belongs to the carotenoid oxygenase family.</text>
</comment>